<dbReference type="NCBIfam" id="NF009872">
    <property type="entry name" value="PRK13333.1"/>
    <property type="match status" value="1"/>
</dbReference>
<comment type="pathway">
    <text evidence="4 16">Cofactor biosynthesis; coenzyme A biosynthesis; CoA from (R)-pantothenate: step 1/5.</text>
</comment>
<dbReference type="KEGG" id="smax:FJR03_04745"/>
<comment type="similarity">
    <text evidence="14 16">Belongs to the type III pantothenate kinase family.</text>
</comment>
<comment type="cofactor">
    <cofactor evidence="2">
        <name>K(+)</name>
        <dbReference type="ChEBI" id="CHEBI:29103"/>
    </cofactor>
</comment>
<evidence type="ECO:0000256" key="9">
    <source>
        <dbReference type="ARBA" id="ARBA00022741"/>
    </source>
</evidence>
<dbReference type="HAMAP" id="MF_01274">
    <property type="entry name" value="Pantothen_kinase_3"/>
    <property type="match status" value="1"/>
</dbReference>
<dbReference type="GO" id="GO:0005524">
    <property type="term" value="F:ATP binding"/>
    <property type="evidence" value="ECO:0007669"/>
    <property type="project" value="UniProtKB-UniRule"/>
</dbReference>
<dbReference type="GO" id="GO:0005737">
    <property type="term" value="C:cytoplasm"/>
    <property type="evidence" value="ECO:0007669"/>
    <property type="project" value="UniProtKB-SubCell"/>
</dbReference>
<evidence type="ECO:0000256" key="14">
    <source>
        <dbReference type="ARBA" id="ARBA00038036"/>
    </source>
</evidence>
<evidence type="ECO:0000256" key="7">
    <source>
        <dbReference type="ARBA" id="ARBA00022490"/>
    </source>
</evidence>
<feature type="binding site" evidence="16">
    <location>
        <begin position="72"/>
        <end position="75"/>
    </location>
    <ligand>
        <name>substrate</name>
    </ligand>
</feature>
<comment type="function">
    <text evidence="16">Catalyzes the phosphorylation of pantothenate (Pan), the first step in CoA biosynthesis.</text>
</comment>
<evidence type="ECO:0000256" key="2">
    <source>
        <dbReference type="ARBA" id="ARBA00001958"/>
    </source>
</evidence>
<keyword evidence="13 16" id="KW-0173">Coenzyme A biosynthesis</keyword>
<keyword evidence="10 16" id="KW-0418">Kinase</keyword>
<dbReference type="RefSeq" id="WP_193114504.1">
    <property type="nucleotide sequence ID" value="NZ_CP041165.1"/>
</dbReference>
<dbReference type="EMBL" id="CP041165">
    <property type="protein sequence ID" value="QOP41085.1"/>
    <property type="molecule type" value="Genomic_DNA"/>
</dbReference>
<evidence type="ECO:0000256" key="8">
    <source>
        <dbReference type="ARBA" id="ARBA00022679"/>
    </source>
</evidence>
<dbReference type="AlphaFoldDB" id="A0A7M1AUI7"/>
<keyword evidence="9 16" id="KW-0547">Nucleotide-binding</keyword>
<evidence type="ECO:0000256" key="5">
    <source>
        <dbReference type="ARBA" id="ARBA00011738"/>
    </source>
</evidence>
<dbReference type="Proteomes" id="UP000593910">
    <property type="component" value="Chromosome"/>
</dbReference>
<comment type="catalytic activity">
    <reaction evidence="1 16">
        <text>(R)-pantothenate + ATP = (R)-4'-phosphopantothenate + ADP + H(+)</text>
        <dbReference type="Rhea" id="RHEA:16373"/>
        <dbReference type="ChEBI" id="CHEBI:10986"/>
        <dbReference type="ChEBI" id="CHEBI:15378"/>
        <dbReference type="ChEBI" id="CHEBI:29032"/>
        <dbReference type="ChEBI" id="CHEBI:30616"/>
        <dbReference type="ChEBI" id="CHEBI:456216"/>
        <dbReference type="EC" id="2.7.1.33"/>
    </reaction>
</comment>
<name>A0A7M1AUI7_9BACT</name>
<evidence type="ECO:0000256" key="1">
    <source>
        <dbReference type="ARBA" id="ARBA00001206"/>
    </source>
</evidence>
<evidence type="ECO:0000256" key="12">
    <source>
        <dbReference type="ARBA" id="ARBA00022958"/>
    </source>
</evidence>
<feature type="active site" description="Proton acceptor" evidence="16">
    <location>
        <position position="74"/>
    </location>
</feature>
<feature type="binding site" evidence="16">
    <location>
        <begin position="5"/>
        <end position="12"/>
    </location>
    <ligand>
        <name>ATP</name>
        <dbReference type="ChEBI" id="CHEBI:30616"/>
    </ligand>
</feature>
<evidence type="ECO:0000256" key="3">
    <source>
        <dbReference type="ARBA" id="ARBA00004496"/>
    </source>
</evidence>
<dbReference type="SUPFAM" id="SSF53067">
    <property type="entry name" value="Actin-like ATPase domain"/>
    <property type="match status" value="2"/>
</dbReference>
<dbReference type="InterPro" id="IPR043129">
    <property type="entry name" value="ATPase_NBD"/>
</dbReference>
<feature type="binding site" evidence="16">
    <location>
        <position position="144"/>
    </location>
    <ligand>
        <name>substrate</name>
    </ligand>
</feature>
<feature type="binding site" evidence="16">
    <location>
        <position position="68"/>
    </location>
    <ligand>
        <name>substrate</name>
    </ligand>
</feature>
<dbReference type="PANTHER" id="PTHR34265">
    <property type="entry name" value="TYPE III PANTOTHENATE KINASE"/>
    <property type="match status" value="1"/>
</dbReference>
<dbReference type="NCBIfam" id="TIGR00671">
    <property type="entry name" value="baf"/>
    <property type="match status" value="1"/>
</dbReference>
<evidence type="ECO:0000256" key="10">
    <source>
        <dbReference type="ARBA" id="ARBA00022777"/>
    </source>
</evidence>
<dbReference type="UniPathway" id="UPA00241">
    <property type="reaction ID" value="UER00352"/>
</dbReference>
<dbReference type="GO" id="GO:0004594">
    <property type="term" value="F:pantothenate kinase activity"/>
    <property type="evidence" value="ECO:0007669"/>
    <property type="project" value="UniProtKB-UniRule"/>
</dbReference>
<evidence type="ECO:0000256" key="11">
    <source>
        <dbReference type="ARBA" id="ARBA00022840"/>
    </source>
</evidence>
<evidence type="ECO:0000256" key="4">
    <source>
        <dbReference type="ARBA" id="ARBA00005225"/>
    </source>
</evidence>
<proteinExistence type="inferred from homology"/>
<evidence type="ECO:0000313" key="17">
    <source>
        <dbReference type="EMBL" id="QOP41085.1"/>
    </source>
</evidence>
<comment type="subunit">
    <text evidence="5 16">Homodimer.</text>
</comment>
<reference evidence="17 18" key="1">
    <citation type="submission" date="2019-06" db="EMBL/GenBank/DDBJ databases">
        <title>Sulfurimonas gotlandica sp. nov., a chemoautotrophic and psychrotolerant epsilonproteobacterium isolated from a pelagic redoxcline, and an emended description of the genus Sulfurimonas.</title>
        <authorList>
            <person name="Wang S."/>
            <person name="Jiang L."/>
            <person name="Shao Z."/>
        </authorList>
    </citation>
    <scope>NUCLEOTIDE SEQUENCE [LARGE SCALE GENOMIC DNA]</scope>
    <source>
        <strain evidence="17 18">B2</strain>
    </source>
</reference>
<accession>A0A7M1AUI7</accession>
<dbReference type="Pfam" id="PF03309">
    <property type="entry name" value="Pan_kinase"/>
    <property type="match status" value="1"/>
</dbReference>
<dbReference type="PANTHER" id="PTHR34265:SF1">
    <property type="entry name" value="TYPE III PANTOTHENATE KINASE"/>
    <property type="match status" value="1"/>
</dbReference>
<evidence type="ECO:0000256" key="13">
    <source>
        <dbReference type="ARBA" id="ARBA00022993"/>
    </source>
</evidence>
<evidence type="ECO:0000256" key="15">
    <source>
        <dbReference type="ARBA" id="ARBA00040883"/>
    </source>
</evidence>
<feature type="binding site" evidence="16">
    <location>
        <position position="92"/>
    </location>
    <ligand>
        <name>ATP</name>
        <dbReference type="ChEBI" id="CHEBI:30616"/>
    </ligand>
</feature>
<keyword evidence="8 16" id="KW-0808">Transferase</keyword>
<keyword evidence="7 16" id="KW-0963">Cytoplasm</keyword>
<gene>
    <name evidence="16" type="primary">coaX</name>
    <name evidence="17" type="ORF">FJR03_04745</name>
</gene>
<dbReference type="InterPro" id="IPR004619">
    <property type="entry name" value="Type_III_PanK"/>
</dbReference>
<comment type="cofactor">
    <cofactor evidence="16">
        <name>NH4(+)</name>
        <dbReference type="ChEBI" id="CHEBI:28938"/>
    </cofactor>
    <cofactor evidence="16">
        <name>K(+)</name>
        <dbReference type="ChEBI" id="CHEBI:29103"/>
    </cofactor>
    <text evidence="16">A monovalent cation. Ammonium or potassium.</text>
</comment>
<protein>
    <recommendedName>
        <fullName evidence="15 16">Type III pantothenate kinase</fullName>
        <ecNumber evidence="6 16">2.7.1.33</ecNumber>
    </recommendedName>
    <alternativeName>
        <fullName evidence="16">PanK-III</fullName>
    </alternativeName>
    <alternativeName>
        <fullName evidence="16">Pantothenic acid kinase</fullName>
    </alternativeName>
</protein>
<dbReference type="GO" id="GO:0046872">
    <property type="term" value="F:metal ion binding"/>
    <property type="evidence" value="ECO:0007669"/>
    <property type="project" value="UniProtKB-KW"/>
</dbReference>
<keyword evidence="12 16" id="KW-0630">Potassium</keyword>
<evidence type="ECO:0000256" key="16">
    <source>
        <dbReference type="HAMAP-Rule" id="MF_01274"/>
    </source>
</evidence>
<dbReference type="EC" id="2.7.1.33" evidence="6 16"/>
<sequence length="205" mass="22956">MLLCDIGNTSYHFNDGKKDFKEFADSFNPQTIKENVYYISVNQSVKEKLGSLENWIDLETFVDREKYYTTMGIDRIVALASINDGVVVDAGSAITVDVLKDGVFEGGFIYPGIKAMQECYKNISNALDYSFNFEVDLGKMAKNSPDAISYGYLKPFVNEIKSKNLPIILTGGDASEFKKLFPNARLDQELIFTGMKKIMKKAGLC</sequence>
<keyword evidence="11 16" id="KW-0067">ATP-binding</keyword>
<dbReference type="CDD" id="cd24015">
    <property type="entry name" value="ASKHA_NBD_PanK-III"/>
    <property type="match status" value="1"/>
</dbReference>
<evidence type="ECO:0000313" key="18">
    <source>
        <dbReference type="Proteomes" id="UP000593910"/>
    </source>
</evidence>
<keyword evidence="18" id="KW-1185">Reference proteome</keyword>
<comment type="subcellular location">
    <subcellularLocation>
        <location evidence="3 16">Cytoplasm</location>
    </subcellularLocation>
</comment>
<organism evidence="17 18">
    <name type="scientific">Sulfurimonas marina</name>
    <dbReference type="NCBI Taxonomy" id="2590551"/>
    <lineage>
        <taxon>Bacteria</taxon>
        <taxon>Pseudomonadati</taxon>
        <taxon>Campylobacterota</taxon>
        <taxon>Epsilonproteobacteria</taxon>
        <taxon>Campylobacterales</taxon>
        <taxon>Sulfurimonadaceae</taxon>
        <taxon>Sulfurimonas</taxon>
    </lineage>
</organism>
<evidence type="ECO:0000256" key="6">
    <source>
        <dbReference type="ARBA" id="ARBA00012102"/>
    </source>
</evidence>
<dbReference type="GO" id="GO:0015937">
    <property type="term" value="P:coenzyme A biosynthetic process"/>
    <property type="evidence" value="ECO:0007669"/>
    <property type="project" value="UniProtKB-UniRule"/>
</dbReference>
<keyword evidence="16" id="KW-0479">Metal-binding</keyword>
<dbReference type="Gene3D" id="3.30.420.40">
    <property type="match status" value="2"/>
</dbReference>
<feature type="binding site" evidence="16">
    <location>
        <position position="89"/>
    </location>
    <ligand>
        <name>K(+)</name>
        <dbReference type="ChEBI" id="CHEBI:29103"/>
    </ligand>
</feature>